<organism evidence="3 4">
    <name type="scientific">Tanacetum coccineum</name>
    <dbReference type="NCBI Taxonomy" id="301880"/>
    <lineage>
        <taxon>Eukaryota</taxon>
        <taxon>Viridiplantae</taxon>
        <taxon>Streptophyta</taxon>
        <taxon>Embryophyta</taxon>
        <taxon>Tracheophyta</taxon>
        <taxon>Spermatophyta</taxon>
        <taxon>Magnoliopsida</taxon>
        <taxon>eudicotyledons</taxon>
        <taxon>Gunneridae</taxon>
        <taxon>Pentapetalae</taxon>
        <taxon>asterids</taxon>
        <taxon>campanulids</taxon>
        <taxon>Asterales</taxon>
        <taxon>Asteraceae</taxon>
        <taxon>Asteroideae</taxon>
        <taxon>Anthemideae</taxon>
        <taxon>Anthemidinae</taxon>
        <taxon>Tanacetum</taxon>
    </lineage>
</organism>
<evidence type="ECO:0000313" key="4">
    <source>
        <dbReference type="Proteomes" id="UP001151760"/>
    </source>
</evidence>
<keyword evidence="1" id="KW-0862">Zinc</keyword>
<protein>
    <submittedName>
        <fullName evidence="3">ARID DNA-binding domain-containing protein</fullName>
    </submittedName>
</protein>
<gene>
    <name evidence="3" type="ORF">Tco_0803776</name>
</gene>
<evidence type="ECO:0000256" key="1">
    <source>
        <dbReference type="PROSITE-ProRule" id="PRU00047"/>
    </source>
</evidence>
<keyword evidence="4" id="KW-1185">Reference proteome</keyword>
<dbReference type="GO" id="GO:0003677">
    <property type="term" value="F:DNA binding"/>
    <property type="evidence" value="ECO:0007669"/>
    <property type="project" value="UniProtKB-KW"/>
</dbReference>
<comment type="caution">
    <text evidence="3">The sequence shown here is derived from an EMBL/GenBank/DDBJ whole genome shotgun (WGS) entry which is preliminary data.</text>
</comment>
<dbReference type="InterPro" id="IPR036875">
    <property type="entry name" value="Znf_CCHC_sf"/>
</dbReference>
<dbReference type="Proteomes" id="UP001151760">
    <property type="component" value="Unassembled WGS sequence"/>
</dbReference>
<keyword evidence="1" id="KW-0863">Zinc-finger</keyword>
<dbReference type="SUPFAM" id="SSF57756">
    <property type="entry name" value="Retrovirus zinc finger-like domains"/>
    <property type="match status" value="1"/>
</dbReference>
<dbReference type="InterPro" id="IPR001878">
    <property type="entry name" value="Znf_CCHC"/>
</dbReference>
<name>A0ABQ5A474_9ASTR</name>
<dbReference type="SMART" id="SM00343">
    <property type="entry name" value="ZnF_C2HC"/>
    <property type="match status" value="1"/>
</dbReference>
<reference evidence="3" key="2">
    <citation type="submission" date="2022-01" db="EMBL/GenBank/DDBJ databases">
        <authorList>
            <person name="Yamashiro T."/>
            <person name="Shiraishi A."/>
            <person name="Satake H."/>
            <person name="Nakayama K."/>
        </authorList>
    </citation>
    <scope>NUCLEOTIDE SEQUENCE</scope>
</reference>
<proteinExistence type="predicted"/>
<dbReference type="EMBL" id="BQNB010011914">
    <property type="protein sequence ID" value="GJS96808.1"/>
    <property type="molecule type" value="Genomic_DNA"/>
</dbReference>
<keyword evidence="1" id="KW-0479">Metal-binding</keyword>
<evidence type="ECO:0000259" key="2">
    <source>
        <dbReference type="PROSITE" id="PS50158"/>
    </source>
</evidence>
<reference evidence="3" key="1">
    <citation type="journal article" date="2022" name="Int. J. Mol. Sci.">
        <title>Draft Genome of Tanacetum Coccineum: Genomic Comparison of Closely Related Tanacetum-Family Plants.</title>
        <authorList>
            <person name="Yamashiro T."/>
            <person name="Shiraishi A."/>
            <person name="Nakayama K."/>
            <person name="Satake H."/>
        </authorList>
    </citation>
    <scope>NUCLEOTIDE SEQUENCE</scope>
</reference>
<accession>A0ABQ5A474</accession>
<sequence>MSPTSESHKIANSLAFFNSPFLLLEKVTCRLVALSILRITIFPLPIVRHFGLEFEVIAEILGLTRSDGEKIRKCYETYLGVLVSYYKTARAPPQDPIKKEDGSESLEEYDWKLEEKVATEAARKGKEKIEHFGILLEGEGEHKQSESAQKEKESLTKCYKCQDYGHYAFECPLKNKKKIQDMYASYNNSAPKIEEGMDSNSISSEDFYIIT</sequence>
<feature type="domain" description="CCHC-type" evidence="2">
    <location>
        <begin position="157"/>
        <end position="172"/>
    </location>
</feature>
<dbReference type="Gene3D" id="4.10.60.10">
    <property type="entry name" value="Zinc finger, CCHC-type"/>
    <property type="match status" value="1"/>
</dbReference>
<dbReference type="PROSITE" id="PS50158">
    <property type="entry name" value="ZF_CCHC"/>
    <property type="match status" value="1"/>
</dbReference>
<dbReference type="Pfam" id="PF00098">
    <property type="entry name" value="zf-CCHC"/>
    <property type="match status" value="1"/>
</dbReference>
<evidence type="ECO:0000313" key="3">
    <source>
        <dbReference type="EMBL" id="GJS96808.1"/>
    </source>
</evidence>
<keyword evidence="3" id="KW-0238">DNA-binding</keyword>